<keyword evidence="1" id="KW-0812">Transmembrane</keyword>
<evidence type="ECO:0000256" key="1">
    <source>
        <dbReference type="SAM" id="Phobius"/>
    </source>
</evidence>
<dbReference type="EMBL" id="CM007898">
    <property type="protein sequence ID" value="OTG15294.1"/>
    <property type="molecule type" value="Genomic_DNA"/>
</dbReference>
<proteinExistence type="predicted"/>
<evidence type="ECO:0000313" key="3">
    <source>
        <dbReference type="EMBL" id="OTG15294.1"/>
    </source>
</evidence>
<sequence>MNSQRDLGSHILFLHKKIRLLKSTLILSDLICRRCKSKMMVFIFICFFRVFVEGCVFISQN</sequence>
<keyword evidence="1" id="KW-0472">Membrane</keyword>
<dbReference type="InParanoid" id="A0A251TWK3"/>
<reference evidence="2" key="3">
    <citation type="submission" date="2020-06" db="EMBL/GenBank/DDBJ databases">
        <title>Helianthus annuus Genome sequencing and assembly Release 2.</title>
        <authorList>
            <person name="Gouzy J."/>
            <person name="Langlade N."/>
            <person name="Munos S."/>
        </authorList>
    </citation>
    <scope>NUCLEOTIDE SEQUENCE</scope>
    <source>
        <tissue evidence="2">Leaves</tissue>
    </source>
</reference>
<keyword evidence="1" id="KW-1133">Transmembrane helix</keyword>
<feature type="transmembrane region" description="Helical" evidence="1">
    <location>
        <begin position="39"/>
        <end position="59"/>
    </location>
</feature>
<dbReference type="EMBL" id="MNCJ02000324">
    <property type="protein sequence ID" value="KAF5791102.1"/>
    <property type="molecule type" value="Genomic_DNA"/>
</dbReference>
<reference evidence="2 4" key="1">
    <citation type="journal article" date="2017" name="Nature">
        <title>The sunflower genome provides insights into oil metabolism, flowering and Asterid evolution.</title>
        <authorList>
            <person name="Badouin H."/>
            <person name="Gouzy J."/>
            <person name="Grassa C.J."/>
            <person name="Murat F."/>
            <person name="Staton S.E."/>
            <person name="Cottret L."/>
            <person name="Lelandais-Briere C."/>
            <person name="Owens G.L."/>
            <person name="Carrere S."/>
            <person name="Mayjonade B."/>
            <person name="Legrand L."/>
            <person name="Gill N."/>
            <person name="Kane N.C."/>
            <person name="Bowers J.E."/>
            <person name="Hubner S."/>
            <person name="Bellec A."/>
            <person name="Berard A."/>
            <person name="Berges H."/>
            <person name="Blanchet N."/>
            <person name="Boniface M.C."/>
            <person name="Brunel D."/>
            <person name="Catrice O."/>
            <person name="Chaidir N."/>
            <person name="Claudel C."/>
            <person name="Donnadieu C."/>
            <person name="Faraut T."/>
            <person name="Fievet G."/>
            <person name="Helmstetter N."/>
            <person name="King M."/>
            <person name="Knapp S.J."/>
            <person name="Lai Z."/>
            <person name="Le Paslier M.C."/>
            <person name="Lippi Y."/>
            <person name="Lorenzon L."/>
            <person name="Mandel J.R."/>
            <person name="Marage G."/>
            <person name="Marchand G."/>
            <person name="Marquand E."/>
            <person name="Bret-Mestries E."/>
            <person name="Morien E."/>
            <person name="Nambeesan S."/>
            <person name="Nguyen T."/>
            <person name="Pegot-Espagnet P."/>
            <person name="Pouilly N."/>
            <person name="Raftis F."/>
            <person name="Sallet E."/>
            <person name="Schiex T."/>
            <person name="Thomas J."/>
            <person name="Vandecasteele C."/>
            <person name="Vares D."/>
            <person name="Vear F."/>
            <person name="Vautrin S."/>
            <person name="Crespi M."/>
            <person name="Mangin B."/>
            <person name="Burke J.M."/>
            <person name="Salse J."/>
            <person name="Munos S."/>
            <person name="Vincourt P."/>
            <person name="Rieseberg L.H."/>
            <person name="Langlade N.B."/>
        </authorList>
    </citation>
    <scope>NUCLEOTIDE SEQUENCE [LARGE SCALE GENOMIC DNA]</scope>
    <source>
        <strain evidence="4">cv. SF193</strain>
        <tissue evidence="2">Leaves</tissue>
    </source>
</reference>
<evidence type="ECO:0000313" key="2">
    <source>
        <dbReference type="EMBL" id="KAF5791102.1"/>
    </source>
</evidence>
<evidence type="ECO:0000313" key="4">
    <source>
        <dbReference type="Proteomes" id="UP000215914"/>
    </source>
</evidence>
<dbReference type="AlphaFoldDB" id="A0A251TWK3"/>
<organism evidence="3 4">
    <name type="scientific">Helianthus annuus</name>
    <name type="common">Common sunflower</name>
    <dbReference type="NCBI Taxonomy" id="4232"/>
    <lineage>
        <taxon>Eukaryota</taxon>
        <taxon>Viridiplantae</taxon>
        <taxon>Streptophyta</taxon>
        <taxon>Embryophyta</taxon>
        <taxon>Tracheophyta</taxon>
        <taxon>Spermatophyta</taxon>
        <taxon>Magnoliopsida</taxon>
        <taxon>eudicotyledons</taxon>
        <taxon>Gunneridae</taxon>
        <taxon>Pentapetalae</taxon>
        <taxon>asterids</taxon>
        <taxon>campanulids</taxon>
        <taxon>Asterales</taxon>
        <taxon>Asteraceae</taxon>
        <taxon>Asteroideae</taxon>
        <taxon>Heliantheae alliance</taxon>
        <taxon>Heliantheae</taxon>
        <taxon>Helianthus</taxon>
    </lineage>
</organism>
<dbReference type="Proteomes" id="UP000215914">
    <property type="component" value="Chromosome 9"/>
</dbReference>
<gene>
    <name evidence="3" type="ORF">HannXRQ_Chr09g0258851</name>
    <name evidence="2" type="ORF">HanXRQr2_Chr09g0390841</name>
</gene>
<protein>
    <submittedName>
        <fullName evidence="3">Uncharacterized protein</fullName>
    </submittedName>
</protein>
<reference evidence="3" key="2">
    <citation type="submission" date="2017-02" db="EMBL/GenBank/DDBJ databases">
        <title>Sunflower complete genome.</title>
        <authorList>
            <person name="Langlade N."/>
            <person name="Munos S."/>
        </authorList>
    </citation>
    <scope>NUCLEOTIDE SEQUENCE [LARGE SCALE GENOMIC DNA]</scope>
    <source>
        <tissue evidence="3">Leaves</tissue>
    </source>
</reference>
<dbReference type="Gramene" id="mRNA:HanXRQr2_Chr09g0390841">
    <property type="protein sequence ID" value="CDS:HanXRQr2_Chr09g0390841.1"/>
    <property type="gene ID" value="HanXRQr2_Chr09g0390841"/>
</dbReference>
<name>A0A251TWK3_HELAN</name>
<accession>A0A251TWK3</accession>
<keyword evidence="4" id="KW-1185">Reference proteome</keyword>